<dbReference type="InterPro" id="IPR032694">
    <property type="entry name" value="CopC/D"/>
</dbReference>
<keyword evidence="2" id="KW-0812">Transmembrane</keyword>
<organism evidence="3 4">
    <name type="scientific">Paenibacillus harenae</name>
    <dbReference type="NCBI Taxonomy" id="306543"/>
    <lineage>
        <taxon>Bacteria</taxon>
        <taxon>Bacillati</taxon>
        <taxon>Bacillota</taxon>
        <taxon>Bacilli</taxon>
        <taxon>Bacillales</taxon>
        <taxon>Paenibacillaceae</taxon>
        <taxon>Paenibacillus</taxon>
    </lineage>
</organism>
<evidence type="ECO:0000256" key="2">
    <source>
        <dbReference type="SAM" id="Phobius"/>
    </source>
</evidence>
<sequence>MIRICDNIQSTKPIRSSNAACLALLLVLLALTASILFVPAGQAAAASADAAHHHAESGYTGGATTGQTMLYIVRAFYYIALMAAAGMMIWSAALPFAQGTDPQRMHAKWSLLAVRTLLLVAIVYIFAHFNALMKSLGTSADAIGVLTETNAGRSWIALLVLAVLGFALMKQNEIVKAIWALLLLGVESLGGHTLALDNPALAIIMNFLHLICSAIWAGGVMLLMLYWYADRKEAGRFAARFTTVAWMTIVLLAVTGILMTVSLLPSWLYLIYSAWGWLLIAKAFLVLAVVVVGAFLRLRAKRKEMPRGTLLKLDGALMLAVLLIVGVLTYISPAPSTEPLNYHKMGEELHYTLDISPNGPGPNDVSLKVWLPEELGEPEEISLAILPQDRPDKVPIVVSLQMKETNNDTSFPGFKLTEYMAGKVELPYPGAWQAELVITDSDGLITAEAINFRND</sequence>
<comment type="caution">
    <text evidence="3">The sequence shown here is derived from an EMBL/GenBank/DDBJ whole genome shotgun (WGS) entry which is preliminary data.</text>
</comment>
<dbReference type="PANTHER" id="PTHR34820">
    <property type="entry name" value="INNER MEMBRANE PROTEIN YEBZ"/>
    <property type="match status" value="1"/>
</dbReference>
<feature type="transmembrane region" description="Helical" evidence="2">
    <location>
        <begin position="241"/>
        <end position="268"/>
    </location>
</feature>
<keyword evidence="4" id="KW-1185">Reference proteome</keyword>
<protein>
    <submittedName>
        <fullName evidence="3">Copper transport protein</fullName>
    </submittedName>
</protein>
<reference evidence="3 4" key="1">
    <citation type="submission" date="2023-07" db="EMBL/GenBank/DDBJ databases">
        <title>Sorghum-associated microbial communities from plants grown in Nebraska, USA.</title>
        <authorList>
            <person name="Schachtman D."/>
        </authorList>
    </citation>
    <scope>NUCLEOTIDE SEQUENCE [LARGE SCALE GENOMIC DNA]</scope>
    <source>
        <strain evidence="3 4">CC482</strain>
    </source>
</reference>
<comment type="subcellular location">
    <subcellularLocation>
        <location evidence="1">Cell envelope</location>
    </subcellularLocation>
</comment>
<accession>A0ABT9TUI7</accession>
<proteinExistence type="predicted"/>
<feature type="transmembrane region" description="Helical" evidence="2">
    <location>
        <begin position="151"/>
        <end position="169"/>
    </location>
</feature>
<feature type="transmembrane region" description="Helical" evidence="2">
    <location>
        <begin position="109"/>
        <end position="131"/>
    </location>
</feature>
<feature type="transmembrane region" description="Helical" evidence="2">
    <location>
        <begin position="176"/>
        <end position="195"/>
    </location>
</feature>
<feature type="transmembrane region" description="Helical" evidence="2">
    <location>
        <begin position="274"/>
        <end position="298"/>
    </location>
</feature>
<gene>
    <name evidence="3" type="ORF">J2T15_000432</name>
</gene>
<name>A0ABT9TUI7_PAEHA</name>
<evidence type="ECO:0000313" key="4">
    <source>
        <dbReference type="Proteomes" id="UP001229346"/>
    </source>
</evidence>
<evidence type="ECO:0000313" key="3">
    <source>
        <dbReference type="EMBL" id="MDQ0111016.1"/>
    </source>
</evidence>
<dbReference type="PANTHER" id="PTHR34820:SF4">
    <property type="entry name" value="INNER MEMBRANE PROTEIN YEBZ"/>
    <property type="match status" value="1"/>
</dbReference>
<feature type="transmembrane region" description="Helical" evidence="2">
    <location>
        <begin position="207"/>
        <end position="229"/>
    </location>
</feature>
<keyword evidence="2" id="KW-0472">Membrane</keyword>
<feature type="transmembrane region" description="Helical" evidence="2">
    <location>
        <begin position="310"/>
        <end position="331"/>
    </location>
</feature>
<feature type="transmembrane region" description="Helical" evidence="2">
    <location>
        <begin position="75"/>
        <end position="97"/>
    </location>
</feature>
<dbReference type="EMBL" id="JAUSSU010000001">
    <property type="protein sequence ID" value="MDQ0111016.1"/>
    <property type="molecule type" value="Genomic_DNA"/>
</dbReference>
<evidence type="ECO:0000256" key="1">
    <source>
        <dbReference type="ARBA" id="ARBA00004196"/>
    </source>
</evidence>
<dbReference type="Proteomes" id="UP001229346">
    <property type="component" value="Unassembled WGS sequence"/>
</dbReference>
<keyword evidence="2" id="KW-1133">Transmembrane helix</keyword>